<feature type="region of interest" description="Disordered" evidence="4">
    <location>
        <begin position="95"/>
        <end position="118"/>
    </location>
</feature>
<keyword evidence="5" id="KW-0732">Signal</keyword>
<dbReference type="SUPFAM" id="SSF57362">
    <property type="entry name" value="BPTI-like"/>
    <property type="match status" value="1"/>
</dbReference>
<accession>A0A2R5LNV8</accession>
<dbReference type="PANTHER" id="PTHR10083">
    <property type="entry name" value="KUNITZ-TYPE PROTEASE INHIBITOR-RELATED"/>
    <property type="match status" value="1"/>
</dbReference>
<keyword evidence="3" id="KW-1015">Disulfide bond</keyword>
<dbReference type="Gene3D" id="4.10.410.10">
    <property type="entry name" value="Pancreatic trypsin inhibitor Kunitz domain"/>
    <property type="match status" value="1"/>
</dbReference>
<evidence type="ECO:0000259" key="6">
    <source>
        <dbReference type="PROSITE" id="PS50279"/>
    </source>
</evidence>
<reference evidence="7" key="1">
    <citation type="submission" date="2018-03" db="EMBL/GenBank/DDBJ databases">
        <title>The relapsing fever spirochete Borrelia turicatae persists in the highly oxidative environment of its soft-bodied tick vector.</title>
        <authorList>
            <person name="Bourret T.J."/>
            <person name="Boyle W.K."/>
            <person name="Valenzuela J.G."/>
            <person name="Oliveira F."/>
            <person name="Lopez J.E."/>
        </authorList>
    </citation>
    <scope>NUCLEOTIDE SEQUENCE</scope>
    <source>
        <strain evidence="7">Kansas strain/isolate</strain>
        <tissue evidence="7">Salivary glands</tissue>
    </source>
</reference>
<dbReference type="InterPro" id="IPR036880">
    <property type="entry name" value="Kunitz_BPTI_sf"/>
</dbReference>
<proteinExistence type="predicted"/>
<evidence type="ECO:0000256" key="2">
    <source>
        <dbReference type="ARBA" id="ARBA00022900"/>
    </source>
</evidence>
<evidence type="ECO:0000256" key="5">
    <source>
        <dbReference type="SAM" id="SignalP"/>
    </source>
</evidence>
<dbReference type="Pfam" id="PF00014">
    <property type="entry name" value="Kunitz_BPTI"/>
    <property type="match status" value="1"/>
</dbReference>
<dbReference type="PANTHER" id="PTHR10083:SF374">
    <property type="entry name" value="BPTI_KUNITZ INHIBITOR DOMAIN-CONTAINING PROTEIN"/>
    <property type="match status" value="1"/>
</dbReference>
<keyword evidence="2" id="KW-0722">Serine protease inhibitor</keyword>
<protein>
    <submittedName>
        <fullName evidence="7">Putative dual kunitz salivary protein</fullName>
    </submittedName>
</protein>
<dbReference type="GO" id="GO:0004867">
    <property type="term" value="F:serine-type endopeptidase inhibitor activity"/>
    <property type="evidence" value="ECO:0007669"/>
    <property type="project" value="UniProtKB-KW"/>
</dbReference>
<dbReference type="PROSITE" id="PS50279">
    <property type="entry name" value="BPTI_KUNITZ_2"/>
    <property type="match status" value="1"/>
</dbReference>
<sequence length="118" mass="12404">MEIAFPILFLIVACALLGALAYPRVADGGGGTGDGDVCKLPPTNRTDGTTCLASTPGFTFNFTQDKCVSYDYGGCGSTGNFFSTEDQCNQRCPGKGEKAKRKAQGKGKKDAQTVLYTT</sequence>
<evidence type="ECO:0000313" key="7">
    <source>
        <dbReference type="EMBL" id="MBY11184.1"/>
    </source>
</evidence>
<dbReference type="AlphaFoldDB" id="A0A2R5LNV8"/>
<dbReference type="SMART" id="SM00131">
    <property type="entry name" value="KU"/>
    <property type="match status" value="1"/>
</dbReference>
<evidence type="ECO:0000256" key="1">
    <source>
        <dbReference type="ARBA" id="ARBA00022690"/>
    </source>
</evidence>
<organism evidence="7">
    <name type="scientific">Ornithodoros turicata</name>
    <dbReference type="NCBI Taxonomy" id="34597"/>
    <lineage>
        <taxon>Eukaryota</taxon>
        <taxon>Metazoa</taxon>
        <taxon>Ecdysozoa</taxon>
        <taxon>Arthropoda</taxon>
        <taxon>Chelicerata</taxon>
        <taxon>Arachnida</taxon>
        <taxon>Acari</taxon>
        <taxon>Parasitiformes</taxon>
        <taxon>Ixodida</taxon>
        <taxon>Ixodoidea</taxon>
        <taxon>Argasidae</taxon>
        <taxon>Ornithodorinae</taxon>
        <taxon>Ornithodoros</taxon>
    </lineage>
</organism>
<feature type="signal peptide" evidence="5">
    <location>
        <begin position="1"/>
        <end position="21"/>
    </location>
</feature>
<feature type="chain" id="PRO_5015326445" evidence="5">
    <location>
        <begin position="22"/>
        <end position="118"/>
    </location>
</feature>
<feature type="domain" description="BPTI/Kunitz inhibitor" evidence="6">
    <location>
        <begin position="38"/>
        <end position="92"/>
    </location>
</feature>
<name>A0A2R5LNV8_9ACAR</name>
<dbReference type="InterPro" id="IPR002223">
    <property type="entry name" value="Kunitz_BPTI"/>
</dbReference>
<keyword evidence="1" id="KW-0646">Protease inhibitor</keyword>
<dbReference type="InterPro" id="IPR050098">
    <property type="entry name" value="TFPI/VKTCI-like"/>
</dbReference>
<dbReference type="EMBL" id="GGLE01007058">
    <property type="protein sequence ID" value="MBY11184.1"/>
    <property type="molecule type" value="Transcribed_RNA"/>
</dbReference>
<dbReference type="GO" id="GO:0005615">
    <property type="term" value="C:extracellular space"/>
    <property type="evidence" value="ECO:0007669"/>
    <property type="project" value="TreeGrafter"/>
</dbReference>
<evidence type="ECO:0000256" key="3">
    <source>
        <dbReference type="ARBA" id="ARBA00023157"/>
    </source>
</evidence>
<evidence type="ECO:0000256" key="4">
    <source>
        <dbReference type="SAM" id="MobiDB-lite"/>
    </source>
</evidence>